<feature type="transmembrane region" description="Helical" evidence="1">
    <location>
        <begin position="75"/>
        <end position="96"/>
    </location>
</feature>
<evidence type="ECO:0000256" key="1">
    <source>
        <dbReference type="SAM" id="Phobius"/>
    </source>
</evidence>
<protein>
    <recommendedName>
        <fullName evidence="4">DUF2752 domain-containing protein</fullName>
    </recommendedName>
</protein>
<dbReference type="EMBL" id="FNEZ01000001">
    <property type="protein sequence ID" value="SDJ40217.1"/>
    <property type="molecule type" value="Genomic_DNA"/>
</dbReference>
<dbReference type="Pfam" id="PF10825">
    <property type="entry name" value="DUF2752"/>
    <property type="match status" value="1"/>
</dbReference>
<dbReference type="RefSeq" id="WP_091392248.1">
    <property type="nucleotide sequence ID" value="NZ_BKAI01000002.1"/>
</dbReference>
<evidence type="ECO:0000313" key="3">
    <source>
        <dbReference type="Proteomes" id="UP000199580"/>
    </source>
</evidence>
<reference evidence="2 3" key="1">
    <citation type="submission" date="2016-10" db="EMBL/GenBank/DDBJ databases">
        <authorList>
            <person name="de Groot N.N."/>
        </authorList>
    </citation>
    <scope>NUCLEOTIDE SEQUENCE [LARGE SCALE GENOMIC DNA]</scope>
    <source>
        <strain evidence="2 3">CGMCC 1.10076</strain>
    </source>
</reference>
<feature type="transmembrane region" description="Helical" evidence="1">
    <location>
        <begin position="116"/>
        <end position="133"/>
    </location>
</feature>
<keyword evidence="3" id="KW-1185">Reference proteome</keyword>
<evidence type="ECO:0008006" key="4">
    <source>
        <dbReference type="Google" id="ProtNLM"/>
    </source>
</evidence>
<accession>A0A1G8TFN0</accession>
<organism evidence="2 3">
    <name type="scientific">Flavobacterium noncentrifugens</name>
    <dbReference type="NCBI Taxonomy" id="1128970"/>
    <lineage>
        <taxon>Bacteria</taxon>
        <taxon>Pseudomonadati</taxon>
        <taxon>Bacteroidota</taxon>
        <taxon>Flavobacteriia</taxon>
        <taxon>Flavobacteriales</taxon>
        <taxon>Flavobacteriaceae</taxon>
        <taxon>Flavobacterium</taxon>
    </lineage>
</organism>
<dbReference type="OrthoDB" id="9815897at2"/>
<evidence type="ECO:0000313" key="2">
    <source>
        <dbReference type="EMBL" id="SDJ40217.1"/>
    </source>
</evidence>
<dbReference type="STRING" id="1128970.SAMN04487935_0955"/>
<gene>
    <name evidence="2" type="ORF">SAMN04487935_0955</name>
</gene>
<proteinExistence type="predicted"/>
<name>A0A1G8TFN0_9FLAO</name>
<keyword evidence="1" id="KW-0812">Transmembrane</keyword>
<dbReference type="InterPro" id="IPR021215">
    <property type="entry name" value="DUF2752"/>
</dbReference>
<keyword evidence="1" id="KW-0472">Membrane</keyword>
<keyword evidence="1" id="KW-1133">Transmembrane helix</keyword>
<sequence>MTKNKLYSILLIACFFGYAWLGFSILNEDPHGNSHFGVCFFKKITSFPCPSCGTTRSVKFLAKGEFSQALMTNPFGIIVAFLMIAIPVWIACDAILKTQTLFEYYHKTENLIRTRWIATLLILLVLGNWIWNINKGL</sequence>
<dbReference type="AlphaFoldDB" id="A0A1G8TFN0"/>
<dbReference type="Proteomes" id="UP000199580">
    <property type="component" value="Unassembled WGS sequence"/>
</dbReference>
<feature type="transmembrane region" description="Helical" evidence="1">
    <location>
        <begin position="7"/>
        <end position="26"/>
    </location>
</feature>